<protein>
    <submittedName>
        <fullName evidence="3">Uncharacterized protein</fullName>
    </submittedName>
</protein>
<dbReference type="InterPro" id="IPR011053">
    <property type="entry name" value="Single_hybrid_motif"/>
</dbReference>
<keyword evidence="1" id="KW-0175">Coiled coil</keyword>
<dbReference type="InterPro" id="IPR050739">
    <property type="entry name" value="MFP"/>
</dbReference>
<keyword evidence="2" id="KW-0472">Membrane</keyword>
<name>A0A2T2YL33_9BACT</name>
<feature type="coiled-coil region" evidence="1">
    <location>
        <begin position="134"/>
        <end position="168"/>
    </location>
</feature>
<dbReference type="Proteomes" id="UP000240357">
    <property type="component" value="Unassembled WGS sequence"/>
</dbReference>
<feature type="transmembrane region" description="Helical" evidence="2">
    <location>
        <begin position="12"/>
        <end position="36"/>
    </location>
</feature>
<keyword evidence="2" id="KW-0812">Transmembrane</keyword>
<sequence>MEALSNYNIKEYNFTIWFFRLLMAIAATLILLVFALQINDAVAIREGEIIATNPQSDYKAPFEAQIVKINVKEGQPVKAGDTLLIMQNLDFLEQQAKTSTEMEYLQKKIESTSVLLDAVQKKQAANEQTRAISAKKYRLDISRLTAELKTLEEQHGLQKERLASAQEKYLGDAVLFKKDMLSKYEYNSTKDAFLALKENLTNLKSERNKLLAEKSLAYNNFTNEQNNLLLNKLQLDENTQELLQTKNDLEGQLLQAKETLHKVDTELKKQYVVATNAGIVNYLFSTKLASNLISRGDLLVSIAPTTISYYAKVIVPERDMPYVKAGQEARLKLDAYYHLEYGMIRGKVLYLAERKESEKFYALVQLLQTNRYKLKSGYTIHGEIVVQRLPLYKFFIKKIFKRFDKV</sequence>
<dbReference type="Gene3D" id="2.40.30.170">
    <property type="match status" value="1"/>
</dbReference>
<proteinExistence type="predicted"/>
<dbReference type="PANTHER" id="PTHR30386:SF28">
    <property type="entry name" value="EXPORTED PROTEIN"/>
    <property type="match status" value="1"/>
</dbReference>
<gene>
    <name evidence="3" type="ORF">AHMF7605_23290</name>
</gene>
<evidence type="ECO:0000313" key="4">
    <source>
        <dbReference type="Proteomes" id="UP000240357"/>
    </source>
</evidence>
<evidence type="ECO:0000313" key="3">
    <source>
        <dbReference type="EMBL" id="PSR56218.1"/>
    </source>
</evidence>
<dbReference type="SUPFAM" id="SSF51230">
    <property type="entry name" value="Single hybrid motif"/>
    <property type="match status" value="1"/>
</dbReference>
<keyword evidence="2" id="KW-1133">Transmembrane helix</keyword>
<dbReference type="EMBL" id="PYFT01000001">
    <property type="protein sequence ID" value="PSR56218.1"/>
    <property type="molecule type" value="Genomic_DNA"/>
</dbReference>
<keyword evidence="4" id="KW-1185">Reference proteome</keyword>
<reference evidence="3 4" key="1">
    <citation type="submission" date="2018-03" db="EMBL/GenBank/DDBJ databases">
        <title>Adhaeribacter sp. HMF7605 Genome sequencing and assembly.</title>
        <authorList>
            <person name="Kang H."/>
            <person name="Kang J."/>
            <person name="Cha I."/>
            <person name="Kim H."/>
            <person name="Joh K."/>
        </authorList>
    </citation>
    <scope>NUCLEOTIDE SEQUENCE [LARGE SCALE GENOMIC DNA]</scope>
    <source>
        <strain evidence="3 4">HMF7605</strain>
    </source>
</reference>
<comment type="caution">
    <text evidence="3">The sequence shown here is derived from an EMBL/GenBank/DDBJ whole genome shotgun (WGS) entry which is preliminary data.</text>
</comment>
<dbReference type="AlphaFoldDB" id="A0A2T2YL33"/>
<dbReference type="PANTHER" id="PTHR30386">
    <property type="entry name" value="MEMBRANE FUSION SUBUNIT OF EMRAB-TOLC MULTIDRUG EFFLUX PUMP"/>
    <property type="match status" value="1"/>
</dbReference>
<accession>A0A2T2YL33</accession>
<dbReference type="PRINTS" id="PR01490">
    <property type="entry name" value="RTXTOXIND"/>
</dbReference>
<dbReference type="RefSeq" id="WP_106932396.1">
    <property type="nucleotide sequence ID" value="NZ_PYFT01000001.1"/>
</dbReference>
<dbReference type="OrthoDB" id="1957187at2"/>
<evidence type="ECO:0000256" key="1">
    <source>
        <dbReference type="SAM" id="Coils"/>
    </source>
</evidence>
<dbReference type="Gene3D" id="2.40.50.100">
    <property type="match status" value="1"/>
</dbReference>
<evidence type="ECO:0000256" key="2">
    <source>
        <dbReference type="SAM" id="Phobius"/>
    </source>
</evidence>
<feature type="coiled-coil region" evidence="1">
    <location>
        <begin position="193"/>
        <end position="266"/>
    </location>
</feature>
<organism evidence="3 4">
    <name type="scientific">Adhaeribacter arboris</name>
    <dbReference type="NCBI Taxonomy" id="2072846"/>
    <lineage>
        <taxon>Bacteria</taxon>
        <taxon>Pseudomonadati</taxon>
        <taxon>Bacteroidota</taxon>
        <taxon>Cytophagia</taxon>
        <taxon>Cytophagales</taxon>
        <taxon>Hymenobacteraceae</taxon>
        <taxon>Adhaeribacter</taxon>
    </lineage>
</organism>